<dbReference type="GO" id="GO:0022857">
    <property type="term" value="F:transmembrane transporter activity"/>
    <property type="evidence" value="ECO:0007669"/>
    <property type="project" value="TreeGrafter"/>
</dbReference>
<accession>A0A0F5JIT8</accession>
<dbReference type="STRING" id="927665.HMPREF1535_01110"/>
<keyword evidence="5 6" id="KW-0472">Membrane</keyword>
<protein>
    <submittedName>
        <fullName evidence="9">Uncharacterized protein</fullName>
    </submittedName>
</protein>
<dbReference type="Pfam" id="PF12704">
    <property type="entry name" value="MacB_PCD"/>
    <property type="match status" value="2"/>
</dbReference>
<feature type="transmembrane region" description="Helical" evidence="6">
    <location>
        <begin position="701"/>
        <end position="723"/>
    </location>
</feature>
<name>A0A0F5JIT8_9BACT</name>
<dbReference type="Proteomes" id="UP000033047">
    <property type="component" value="Unassembled WGS sequence"/>
</dbReference>
<dbReference type="InterPro" id="IPR003838">
    <property type="entry name" value="ABC3_permease_C"/>
</dbReference>
<sequence>MLKHYLKIAIRNLLKYRSQSFISILGLAIGFTCFALGTLWIHYEMTYDSFHKDADRIYLVRQKSILDESGMSNTPRPLAAYLKQTCPEIEIACATTSWTNDIALNGTPYETRILKADSTVMHFFDIKIISGNTNFLIPYNEELAITEALAKKLFGNENPIGKEIEFGADKEKRKICAIVKGWSEHSNIPFGLVCSDSDKKQWTYFSHETYIKLYPKTDFYKFSEKMGKMEIKQDDIKLAPLVVTPLTSLHYDHPQTKTEIKFNHILLFSLAGGLVILCSLFNFLTLFVSRIHMRNRELALRQICGASFKGLLALLSTEFFTLFFIALLVGMVLIELVYPSFKELSEIHSNKTLVFTEALVYIGVIILCSYTLILIVLSYFRHKTLQSSIKGATKGQGNNMFRKVCIIFQLIISIGIIFCSIIMVKQLHYLRNTDIGIERKNIASISIYPYSEKYKQTLTQMPEVTDILTEHGSLLPYRSRISYHIEDWSDKKENDQPISLEVVCGTKSLAQFYNLTLLKGEMIHDSDLSGQVLINEAAAKAFGWNDPIGKSIIQPKDVYQVKGLIKDTYNASPTTPVNPTLYLSPEKYKQLFYNSPQDIIFKYKEGSWTTIKKHLESVKKEMKGTYTYIYNATEEYDKYLKSEDALLKMLHFTSAVCIIISIFGVFSFVTLTCEQRKKEIAIRKVNGATTKSILKKFFNEYLFLVAISTAIAFPVGYLAMRYWLESYVKQTEINIWIYPLLFIVIELIIIASVGWKIWKAANQNPAVVVKSE</sequence>
<reference evidence="9 10" key="1">
    <citation type="submission" date="2013-04" db="EMBL/GenBank/DDBJ databases">
        <title>The Genome Sequence of Parabacteroides goldsteinii DSM 19448.</title>
        <authorList>
            <consortium name="The Broad Institute Genomics Platform"/>
            <person name="Earl A."/>
            <person name="Ward D."/>
            <person name="Feldgarden M."/>
            <person name="Gevers D."/>
            <person name="Martens E."/>
            <person name="Sakamoto M."/>
            <person name="Benno Y."/>
            <person name="Song Y."/>
            <person name="Liu C."/>
            <person name="Lee J."/>
            <person name="Bolanos M."/>
            <person name="Vaisanen M.L."/>
            <person name="Finegold S.M."/>
            <person name="Walker B."/>
            <person name="Young S."/>
            <person name="Zeng Q."/>
            <person name="Gargeya S."/>
            <person name="Fitzgerald M."/>
            <person name="Haas B."/>
            <person name="Abouelleil A."/>
            <person name="Allen A.W."/>
            <person name="Alvarado L."/>
            <person name="Arachchi H.M."/>
            <person name="Berlin A.M."/>
            <person name="Chapman S.B."/>
            <person name="Gainer-Dewar J."/>
            <person name="Goldberg J."/>
            <person name="Griggs A."/>
            <person name="Gujja S."/>
            <person name="Hansen M."/>
            <person name="Howarth C."/>
            <person name="Imamovic A."/>
            <person name="Ireland A."/>
            <person name="Larimer J."/>
            <person name="McCowan C."/>
            <person name="Murphy C."/>
            <person name="Pearson M."/>
            <person name="Poon T.W."/>
            <person name="Priest M."/>
            <person name="Roberts A."/>
            <person name="Saif S."/>
            <person name="Shea T."/>
            <person name="Sisk P."/>
            <person name="Sykes S."/>
            <person name="Wortman J."/>
            <person name="Nusbaum C."/>
            <person name="Birren B."/>
        </authorList>
    </citation>
    <scope>NUCLEOTIDE SEQUENCE [LARGE SCALE GENOMIC DNA]</scope>
    <source>
        <strain evidence="9 10">DSM 19448</strain>
    </source>
</reference>
<gene>
    <name evidence="9" type="ORF">HMPREF1535_01110</name>
</gene>
<evidence type="ECO:0000256" key="5">
    <source>
        <dbReference type="ARBA" id="ARBA00023136"/>
    </source>
</evidence>
<dbReference type="InterPro" id="IPR025857">
    <property type="entry name" value="MacB_PCD"/>
</dbReference>
<dbReference type="AlphaFoldDB" id="A0A0F5JIT8"/>
<keyword evidence="2" id="KW-1003">Cell membrane</keyword>
<dbReference type="PANTHER" id="PTHR30572">
    <property type="entry name" value="MEMBRANE COMPONENT OF TRANSPORTER-RELATED"/>
    <property type="match status" value="1"/>
</dbReference>
<feature type="domain" description="ABC3 transporter permease C-terminal" evidence="7">
    <location>
        <begin position="271"/>
        <end position="379"/>
    </location>
</feature>
<dbReference type="PATRIC" id="fig|927665.4.peg.1134"/>
<comment type="subcellular location">
    <subcellularLocation>
        <location evidence="1">Cell membrane</location>
        <topology evidence="1">Multi-pass membrane protein</topology>
    </subcellularLocation>
</comment>
<organism evidence="9 10">
    <name type="scientific">Parabacteroides goldsteinii DSM 19448 = WAL 12034</name>
    <dbReference type="NCBI Taxonomy" id="927665"/>
    <lineage>
        <taxon>Bacteria</taxon>
        <taxon>Pseudomonadati</taxon>
        <taxon>Bacteroidota</taxon>
        <taxon>Bacteroidia</taxon>
        <taxon>Bacteroidales</taxon>
        <taxon>Tannerellaceae</taxon>
        <taxon>Parabacteroides</taxon>
    </lineage>
</organism>
<evidence type="ECO:0000259" key="8">
    <source>
        <dbReference type="Pfam" id="PF12704"/>
    </source>
</evidence>
<dbReference type="HOGENOM" id="CLU_008713_0_0_10"/>
<dbReference type="GO" id="GO:0005886">
    <property type="term" value="C:plasma membrane"/>
    <property type="evidence" value="ECO:0007669"/>
    <property type="project" value="UniProtKB-SubCell"/>
</dbReference>
<evidence type="ECO:0000256" key="1">
    <source>
        <dbReference type="ARBA" id="ARBA00004651"/>
    </source>
</evidence>
<evidence type="ECO:0000256" key="2">
    <source>
        <dbReference type="ARBA" id="ARBA00022475"/>
    </source>
</evidence>
<keyword evidence="4 6" id="KW-1133">Transmembrane helix</keyword>
<proteinExistence type="predicted"/>
<feature type="domain" description="MacB-like periplasmic core" evidence="8">
    <location>
        <begin position="410"/>
        <end position="607"/>
    </location>
</feature>
<dbReference type="PANTHER" id="PTHR30572:SF18">
    <property type="entry name" value="ABC-TYPE MACROLIDE FAMILY EXPORT SYSTEM PERMEASE COMPONENT 2"/>
    <property type="match status" value="1"/>
</dbReference>
<feature type="domain" description="ABC3 transporter permease C-terminal" evidence="7">
    <location>
        <begin position="653"/>
        <end position="765"/>
    </location>
</feature>
<dbReference type="InterPro" id="IPR050250">
    <property type="entry name" value="Macrolide_Exporter_MacB"/>
</dbReference>
<feature type="domain" description="MacB-like periplasmic core" evidence="8">
    <location>
        <begin position="20"/>
        <end position="179"/>
    </location>
</feature>
<dbReference type="EMBL" id="AQHV01000008">
    <property type="protein sequence ID" value="KKB57663.1"/>
    <property type="molecule type" value="Genomic_DNA"/>
</dbReference>
<evidence type="ECO:0000313" key="10">
    <source>
        <dbReference type="Proteomes" id="UP000033047"/>
    </source>
</evidence>
<comment type="caution">
    <text evidence="9">The sequence shown here is derived from an EMBL/GenBank/DDBJ whole genome shotgun (WGS) entry which is preliminary data.</text>
</comment>
<evidence type="ECO:0000256" key="4">
    <source>
        <dbReference type="ARBA" id="ARBA00022989"/>
    </source>
</evidence>
<keyword evidence="3 6" id="KW-0812">Transmembrane</keyword>
<feature type="transmembrane region" description="Helical" evidence="6">
    <location>
        <begin position="265"/>
        <end position="289"/>
    </location>
</feature>
<dbReference type="Pfam" id="PF02687">
    <property type="entry name" value="FtsX"/>
    <property type="match status" value="2"/>
</dbReference>
<feature type="transmembrane region" description="Helical" evidence="6">
    <location>
        <begin position="401"/>
        <end position="424"/>
    </location>
</feature>
<evidence type="ECO:0000259" key="7">
    <source>
        <dbReference type="Pfam" id="PF02687"/>
    </source>
</evidence>
<evidence type="ECO:0000313" key="9">
    <source>
        <dbReference type="EMBL" id="KKB57663.1"/>
    </source>
</evidence>
<evidence type="ECO:0000256" key="6">
    <source>
        <dbReference type="SAM" id="Phobius"/>
    </source>
</evidence>
<feature type="transmembrane region" description="Helical" evidence="6">
    <location>
        <begin position="21"/>
        <end position="43"/>
    </location>
</feature>
<evidence type="ECO:0000256" key="3">
    <source>
        <dbReference type="ARBA" id="ARBA00022692"/>
    </source>
</evidence>
<feature type="transmembrane region" description="Helical" evidence="6">
    <location>
        <begin position="310"/>
        <end position="338"/>
    </location>
</feature>
<feature type="transmembrane region" description="Helical" evidence="6">
    <location>
        <begin position="649"/>
        <end position="673"/>
    </location>
</feature>
<feature type="transmembrane region" description="Helical" evidence="6">
    <location>
        <begin position="358"/>
        <end position="380"/>
    </location>
</feature>
<dbReference type="RefSeq" id="WP_046145512.1">
    <property type="nucleotide sequence ID" value="NZ_KQ033912.1"/>
</dbReference>
<feature type="transmembrane region" description="Helical" evidence="6">
    <location>
        <begin position="735"/>
        <end position="755"/>
    </location>
</feature>